<organism evidence="1 2">
    <name type="scientific">Leptospira semungkisensis</name>
    <dbReference type="NCBI Taxonomy" id="2484985"/>
    <lineage>
        <taxon>Bacteria</taxon>
        <taxon>Pseudomonadati</taxon>
        <taxon>Spirochaetota</taxon>
        <taxon>Spirochaetia</taxon>
        <taxon>Leptospirales</taxon>
        <taxon>Leptospiraceae</taxon>
        <taxon>Leptospira</taxon>
    </lineage>
</organism>
<evidence type="ECO:0008006" key="3">
    <source>
        <dbReference type="Google" id="ProtNLM"/>
    </source>
</evidence>
<dbReference type="NCBIfam" id="NF047809">
    <property type="entry name" value="LIC12806_lipo"/>
    <property type="match status" value="1"/>
</dbReference>
<dbReference type="RefSeq" id="WP_135586862.1">
    <property type="nucleotide sequence ID" value="NZ_RQEP01000010.1"/>
</dbReference>
<protein>
    <recommendedName>
        <fullName evidence="3">Lipoprotein</fullName>
    </recommendedName>
</protein>
<comment type="caution">
    <text evidence="1">The sequence shown here is derived from an EMBL/GenBank/DDBJ whole genome shotgun (WGS) entry which is preliminary data.</text>
</comment>
<evidence type="ECO:0000313" key="1">
    <source>
        <dbReference type="EMBL" id="TGK04887.1"/>
    </source>
</evidence>
<sequence>MKRLFLLIPFLILDCGFKPVPPPAGKFCEPMLKETQCITLDFRKGKAYLEDKEYPMKSTSILNYSYTVEGVTYELEVLNENRVKIVGTNGFNKTLLKLKDKDERKKEWAKLWEKVKEMF</sequence>
<keyword evidence="2" id="KW-1185">Reference proteome</keyword>
<name>A0A4R9G2Q3_9LEPT</name>
<dbReference type="OrthoDB" id="329207at2"/>
<dbReference type="EMBL" id="RQEP01000010">
    <property type="protein sequence ID" value="TGK04887.1"/>
    <property type="molecule type" value="Genomic_DNA"/>
</dbReference>
<reference evidence="1" key="1">
    <citation type="journal article" date="2019" name="PLoS Negl. Trop. Dis.">
        <title>Revisiting the worldwide diversity of Leptospira species in the environment.</title>
        <authorList>
            <person name="Vincent A.T."/>
            <person name="Schiettekatte O."/>
            <person name="Bourhy P."/>
            <person name="Veyrier F.J."/>
            <person name="Picardeau M."/>
        </authorList>
    </citation>
    <scope>NUCLEOTIDE SEQUENCE [LARGE SCALE GENOMIC DNA]</scope>
    <source>
        <strain evidence="1">SSS9</strain>
    </source>
</reference>
<dbReference type="AlphaFoldDB" id="A0A4R9G2Q3"/>
<evidence type="ECO:0000313" key="2">
    <source>
        <dbReference type="Proteomes" id="UP000297453"/>
    </source>
</evidence>
<accession>A0A4R9G2Q3</accession>
<gene>
    <name evidence="1" type="ORF">EHO59_08510</name>
</gene>
<proteinExistence type="predicted"/>
<dbReference type="Proteomes" id="UP000297453">
    <property type="component" value="Unassembled WGS sequence"/>
</dbReference>